<comment type="caution">
    <text evidence="2">The sequence shown here is derived from an EMBL/GenBank/DDBJ whole genome shotgun (WGS) entry which is preliminary data.</text>
</comment>
<evidence type="ECO:0000313" key="3">
    <source>
        <dbReference type="Proteomes" id="UP001320420"/>
    </source>
</evidence>
<name>A0AAN9YQF3_9PEZI</name>
<sequence length="108" mass="11148">MKIAAAVLSFLPTALAVTCAVEAGCAGCGQVAWPSFVETDGKYVATAAGWATMTLSGSTITLENVSGSTLTVCNYGAVCYYISPHSDCTTEEPSGFKTSAGMQVWQHP</sequence>
<gene>
    <name evidence="2" type="ORF">SLS62_002978</name>
</gene>
<evidence type="ECO:0008006" key="4">
    <source>
        <dbReference type="Google" id="ProtNLM"/>
    </source>
</evidence>
<feature type="chain" id="PRO_5042853835" description="Secreted protein" evidence="1">
    <location>
        <begin position="17"/>
        <end position="108"/>
    </location>
</feature>
<organism evidence="2 3">
    <name type="scientific">Diatrype stigma</name>
    <dbReference type="NCBI Taxonomy" id="117547"/>
    <lineage>
        <taxon>Eukaryota</taxon>
        <taxon>Fungi</taxon>
        <taxon>Dikarya</taxon>
        <taxon>Ascomycota</taxon>
        <taxon>Pezizomycotina</taxon>
        <taxon>Sordariomycetes</taxon>
        <taxon>Xylariomycetidae</taxon>
        <taxon>Xylariales</taxon>
        <taxon>Diatrypaceae</taxon>
        <taxon>Diatrype</taxon>
    </lineage>
</organism>
<keyword evidence="3" id="KW-1185">Reference proteome</keyword>
<feature type="signal peptide" evidence="1">
    <location>
        <begin position="1"/>
        <end position="16"/>
    </location>
</feature>
<dbReference type="EMBL" id="JAKJXP020000015">
    <property type="protein sequence ID" value="KAK7755163.1"/>
    <property type="molecule type" value="Genomic_DNA"/>
</dbReference>
<reference evidence="2 3" key="1">
    <citation type="submission" date="2024-02" db="EMBL/GenBank/DDBJ databases">
        <title>De novo assembly and annotation of 12 fungi associated with fruit tree decline syndrome in Ontario, Canada.</title>
        <authorList>
            <person name="Sulman M."/>
            <person name="Ellouze W."/>
            <person name="Ilyukhin E."/>
        </authorList>
    </citation>
    <scope>NUCLEOTIDE SEQUENCE [LARGE SCALE GENOMIC DNA]</scope>
    <source>
        <strain evidence="2 3">M11/M66-122</strain>
    </source>
</reference>
<evidence type="ECO:0000313" key="2">
    <source>
        <dbReference type="EMBL" id="KAK7755163.1"/>
    </source>
</evidence>
<proteinExistence type="predicted"/>
<protein>
    <recommendedName>
        <fullName evidence="4">Secreted protein</fullName>
    </recommendedName>
</protein>
<keyword evidence="1" id="KW-0732">Signal</keyword>
<dbReference type="AlphaFoldDB" id="A0AAN9YQF3"/>
<evidence type="ECO:0000256" key="1">
    <source>
        <dbReference type="SAM" id="SignalP"/>
    </source>
</evidence>
<dbReference type="Proteomes" id="UP001320420">
    <property type="component" value="Unassembled WGS sequence"/>
</dbReference>
<accession>A0AAN9YQF3</accession>